<keyword evidence="4 7" id="KW-1133">Transmembrane helix</keyword>
<evidence type="ECO:0000259" key="9">
    <source>
        <dbReference type="Pfam" id="PF12704"/>
    </source>
</evidence>
<dbReference type="PANTHER" id="PTHR30572">
    <property type="entry name" value="MEMBRANE COMPONENT OF TRANSPORTER-RELATED"/>
    <property type="match status" value="1"/>
</dbReference>
<dbReference type="InterPro" id="IPR050250">
    <property type="entry name" value="Macrolide_Exporter_MacB"/>
</dbReference>
<feature type="transmembrane region" description="Helical" evidence="7">
    <location>
        <begin position="298"/>
        <end position="326"/>
    </location>
</feature>
<protein>
    <submittedName>
        <fullName evidence="10">Putative ABC transport system permease protein</fullName>
    </submittedName>
</protein>
<evidence type="ECO:0000256" key="7">
    <source>
        <dbReference type="SAM" id="Phobius"/>
    </source>
</evidence>
<keyword evidence="2" id="KW-1003">Cell membrane</keyword>
<dbReference type="Pfam" id="PF02687">
    <property type="entry name" value="FtsX"/>
    <property type="match status" value="2"/>
</dbReference>
<gene>
    <name evidence="10" type="ORF">HNR12_000228</name>
</gene>
<feature type="domain" description="MacB-like periplasmic core" evidence="9">
    <location>
        <begin position="17"/>
        <end position="222"/>
    </location>
</feature>
<organism evidence="10 11">
    <name type="scientific">Streptomonospora nanhaiensis</name>
    <dbReference type="NCBI Taxonomy" id="1323731"/>
    <lineage>
        <taxon>Bacteria</taxon>
        <taxon>Bacillati</taxon>
        <taxon>Actinomycetota</taxon>
        <taxon>Actinomycetes</taxon>
        <taxon>Streptosporangiales</taxon>
        <taxon>Nocardiopsidaceae</taxon>
        <taxon>Streptomonospora</taxon>
    </lineage>
</organism>
<dbReference type="Proteomes" id="UP000575985">
    <property type="component" value="Unassembled WGS sequence"/>
</dbReference>
<feature type="transmembrane region" description="Helical" evidence="7">
    <location>
        <begin position="346"/>
        <end position="369"/>
    </location>
</feature>
<evidence type="ECO:0000256" key="1">
    <source>
        <dbReference type="ARBA" id="ARBA00004651"/>
    </source>
</evidence>
<dbReference type="InterPro" id="IPR025857">
    <property type="entry name" value="MacB_PCD"/>
</dbReference>
<evidence type="ECO:0000313" key="11">
    <source>
        <dbReference type="Proteomes" id="UP000575985"/>
    </source>
</evidence>
<feature type="transmembrane region" description="Helical" evidence="7">
    <location>
        <begin position="255"/>
        <end position="278"/>
    </location>
</feature>
<comment type="similarity">
    <text evidence="6">Belongs to the ABC-4 integral membrane protein family.</text>
</comment>
<keyword evidence="5 7" id="KW-0472">Membrane</keyword>
<dbReference type="PANTHER" id="PTHR30572:SF4">
    <property type="entry name" value="ABC TRANSPORTER PERMEASE YTRF"/>
    <property type="match status" value="1"/>
</dbReference>
<dbReference type="EMBL" id="JACCFO010000001">
    <property type="protein sequence ID" value="NYI93951.1"/>
    <property type="molecule type" value="Genomic_DNA"/>
</dbReference>
<evidence type="ECO:0000256" key="6">
    <source>
        <dbReference type="ARBA" id="ARBA00038076"/>
    </source>
</evidence>
<feature type="transmembrane region" description="Helical" evidence="7">
    <location>
        <begin position="483"/>
        <end position="502"/>
    </location>
</feature>
<feature type="domain" description="ABC3 transporter permease C-terminal" evidence="8">
    <location>
        <begin position="715"/>
        <end position="829"/>
    </location>
</feature>
<feature type="transmembrane region" description="Helical" evidence="7">
    <location>
        <begin position="426"/>
        <end position="446"/>
    </location>
</feature>
<reference evidence="10 11" key="1">
    <citation type="submission" date="2020-07" db="EMBL/GenBank/DDBJ databases">
        <title>Sequencing the genomes of 1000 actinobacteria strains.</title>
        <authorList>
            <person name="Klenk H.-P."/>
        </authorList>
    </citation>
    <scope>NUCLEOTIDE SEQUENCE [LARGE SCALE GENOMIC DNA]</scope>
    <source>
        <strain evidence="10 11">DSM 45927</strain>
    </source>
</reference>
<feature type="transmembrane region" description="Helical" evidence="7">
    <location>
        <begin position="802"/>
        <end position="820"/>
    </location>
</feature>
<keyword evidence="3 7" id="KW-0812">Transmembrane</keyword>
<dbReference type="GO" id="GO:0005886">
    <property type="term" value="C:plasma membrane"/>
    <property type="evidence" value="ECO:0007669"/>
    <property type="project" value="UniProtKB-SubCell"/>
</dbReference>
<feature type="domain" description="ABC3 transporter permease C-terminal" evidence="8">
    <location>
        <begin position="257"/>
        <end position="379"/>
    </location>
</feature>
<evidence type="ECO:0000256" key="2">
    <source>
        <dbReference type="ARBA" id="ARBA00022475"/>
    </source>
</evidence>
<evidence type="ECO:0000313" key="10">
    <source>
        <dbReference type="EMBL" id="NYI93951.1"/>
    </source>
</evidence>
<dbReference type="GO" id="GO:0022857">
    <property type="term" value="F:transmembrane transporter activity"/>
    <property type="evidence" value="ECO:0007669"/>
    <property type="project" value="TreeGrafter"/>
</dbReference>
<feature type="transmembrane region" description="Helical" evidence="7">
    <location>
        <begin position="758"/>
        <end position="782"/>
    </location>
</feature>
<dbReference type="RefSeq" id="WP_179765700.1">
    <property type="nucleotide sequence ID" value="NZ_JACCFO010000001.1"/>
</dbReference>
<sequence>MLRTTLAGLRLHKGRLVTTALAIALGVMFVAGTLVFTDTVRASYSAQVMGSAERMDAVALPAGDSERPLPPGLLDEIRALPEIDRAEGMVRAEAPLLDRDGRAVGAMPTLAVSVGGLSRYTAAEGELPAADDEAALATSTAEAAGYGIGDTAEVLDADGERHAFTVTGLVDFGVDPQVGYQGAVVFTPETATRMTGVAGFAEIDAVAAEGVPAEEAAAAVDAVAGSGAEVITGRTLGERLADRAGVEADSIATALLLFAVVSVVVAAIVIHNTFAILVAQRQREMALLRCVGARRGQVFTSVVVEALVVGLAASVLGVLAGIALAAVGFRLGGDALDAGAGAAPVVLTPAAVVVGLAVGTLTTLIAAVLPARRATFVPPLAALRGSAVATGLDRRTGWLRTGAGAVLLSASALLVAYAVDTPSGQQGLVVVALAGILAFLGVVVLSPLLVRLAVAALAPLMRLLGVSGALAADNARRNPRRAATAMVALTVGATLISGYSVVNASMRATTDDMLDRQFPFDYQLTAQLAEDGPATVPAEVAEDLRDSPAIGSVIADRSVFPEAGGQTAGYRVATYRGAELGRDLESEMVAGDLADVGPGRAAVDEEIAAGRSVGDTVAVETARGEREYEIAAIVPNSSQLWGVTLAPRDFAAAFPEVTEDSTVLVTGAEDAEPGEVRAAVEAVLADHPTVQMVSMSDMRAQFDTVLAGAFLAIMAMLGLAVLIAVFGIANTLALSVLERTRESAMLRALGLRRGQLRLMLALEAVVLCLTGALVGVALGVFFGWAAGSAVLRGLIFQVPADQIAAFLAIAVAAGLLASVLPARRAARTSITAAMAGR</sequence>
<evidence type="ECO:0000259" key="8">
    <source>
        <dbReference type="Pfam" id="PF02687"/>
    </source>
</evidence>
<feature type="transmembrane region" description="Helical" evidence="7">
    <location>
        <begin position="705"/>
        <end position="737"/>
    </location>
</feature>
<keyword evidence="11" id="KW-1185">Reference proteome</keyword>
<dbReference type="Pfam" id="PF12704">
    <property type="entry name" value="MacB_PCD"/>
    <property type="match status" value="1"/>
</dbReference>
<proteinExistence type="inferred from homology"/>
<dbReference type="InterPro" id="IPR003838">
    <property type="entry name" value="ABC3_permease_C"/>
</dbReference>
<evidence type="ECO:0000256" key="4">
    <source>
        <dbReference type="ARBA" id="ARBA00022989"/>
    </source>
</evidence>
<feature type="transmembrane region" description="Helical" evidence="7">
    <location>
        <begin position="398"/>
        <end position="419"/>
    </location>
</feature>
<evidence type="ECO:0000256" key="3">
    <source>
        <dbReference type="ARBA" id="ARBA00022692"/>
    </source>
</evidence>
<accession>A0A853BH51</accession>
<feature type="transmembrane region" description="Helical" evidence="7">
    <location>
        <begin position="16"/>
        <end position="36"/>
    </location>
</feature>
<comment type="caution">
    <text evidence="10">The sequence shown here is derived from an EMBL/GenBank/DDBJ whole genome shotgun (WGS) entry which is preliminary data.</text>
</comment>
<evidence type="ECO:0000256" key="5">
    <source>
        <dbReference type="ARBA" id="ARBA00023136"/>
    </source>
</evidence>
<dbReference type="AlphaFoldDB" id="A0A853BH51"/>
<name>A0A853BH51_9ACTN</name>
<comment type="subcellular location">
    <subcellularLocation>
        <location evidence="1">Cell membrane</location>
        <topology evidence="1">Multi-pass membrane protein</topology>
    </subcellularLocation>
</comment>